<sequence length="34" mass="3846">MGVATTRLDKDGDDDEDVEDPKVRRNSAYHDIVL</sequence>
<dbReference type="EMBL" id="LGST01000004">
    <property type="protein sequence ID" value="KNE02320.1"/>
    <property type="molecule type" value="Genomic_DNA"/>
</dbReference>
<gene>
    <name evidence="2" type="ORF">QG37_00574</name>
</gene>
<accession>A0A0L0P7V2</accession>
<evidence type="ECO:0000313" key="3">
    <source>
        <dbReference type="Proteomes" id="UP000037122"/>
    </source>
</evidence>
<reference evidence="3" key="1">
    <citation type="journal article" date="2015" name="BMC Genomics">
        <title>Draft genome of a commonly misdiagnosed multidrug resistant pathogen Candida auris.</title>
        <authorList>
            <person name="Chatterjee S."/>
            <person name="Alampalli S.V."/>
            <person name="Nageshan R.K."/>
            <person name="Chettiar S.T."/>
            <person name="Joshi S."/>
            <person name="Tatu U.S."/>
        </authorList>
    </citation>
    <scope>NUCLEOTIDE SEQUENCE [LARGE SCALE GENOMIC DNA]</scope>
    <source>
        <strain evidence="3">6684</strain>
    </source>
</reference>
<proteinExistence type="predicted"/>
<dbReference type="AlphaFoldDB" id="A0A0L0P7V2"/>
<evidence type="ECO:0000256" key="1">
    <source>
        <dbReference type="SAM" id="MobiDB-lite"/>
    </source>
</evidence>
<dbReference type="Proteomes" id="UP000037122">
    <property type="component" value="Unassembled WGS sequence"/>
</dbReference>
<evidence type="ECO:0000313" key="2">
    <source>
        <dbReference type="EMBL" id="KNE02320.1"/>
    </source>
</evidence>
<organism evidence="2 3">
    <name type="scientific">Candidozyma auris</name>
    <name type="common">Yeast</name>
    <name type="synonym">Candida auris</name>
    <dbReference type="NCBI Taxonomy" id="498019"/>
    <lineage>
        <taxon>Eukaryota</taxon>
        <taxon>Fungi</taxon>
        <taxon>Dikarya</taxon>
        <taxon>Ascomycota</taxon>
        <taxon>Saccharomycotina</taxon>
        <taxon>Pichiomycetes</taxon>
        <taxon>Metschnikowiaceae</taxon>
        <taxon>Candidozyma</taxon>
    </lineage>
</organism>
<comment type="caution">
    <text evidence="2">The sequence shown here is derived from an EMBL/GenBank/DDBJ whole genome shotgun (WGS) entry which is preliminary data.</text>
</comment>
<feature type="region of interest" description="Disordered" evidence="1">
    <location>
        <begin position="1"/>
        <end position="34"/>
    </location>
</feature>
<protein>
    <submittedName>
        <fullName evidence="2">Uncharacterized protein</fullName>
    </submittedName>
</protein>
<name>A0A0L0P7V2_CANAR</name>